<gene>
    <name evidence="2" type="ORF">PHLCEN_2v6152</name>
</gene>
<proteinExistence type="predicted"/>
<evidence type="ECO:0000313" key="2">
    <source>
        <dbReference type="EMBL" id="PSR82082.1"/>
    </source>
</evidence>
<evidence type="ECO:0000313" key="3">
    <source>
        <dbReference type="Proteomes" id="UP000186601"/>
    </source>
</evidence>
<comment type="caution">
    <text evidence="2">The sequence shown here is derived from an EMBL/GenBank/DDBJ whole genome shotgun (WGS) entry which is preliminary data.</text>
</comment>
<dbReference type="Proteomes" id="UP000186601">
    <property type="component" value="Unassembled WGS sequence"/>
</dbReference>
<keyword evidence="3" id="KW-1185">Reference proteome</keyword>
<organism evidence="2 3">
    <name type="scientific">Hermanssonia centrifuga</name>
    <dbReference type="NCBI Taxonomy" id="98765"/>
    <lineage>
        <taxon>Eukaryota</taxon>
        <taxon>Fungi</taxon>
        <taxon>Dikarya</taxon>
        <taxon>Basidiomycota</taxon>
        <taxon>Agaricomycotina</taxon>
        <taxon>Agaricomycetes</taxon>
        <taxon>Polyporales</taxon>
        <taxon>Meruliaceae</taxon>
        <taxon>Hermanssonia</taxon>
    </lineage>
</organism>
<reference evidence="2 3" key="1">
    <citation type="submission" date="2018-02" db="EMBL/GenBank/DDBJ databases">
        <title>Genome sequence of the basidiomycete white-rot fungus Phlebia centrifuga.</title>
        <authorList>
            <person name="Granchi Z."/>
            <person name="Peng M."/>
            <person name="de Vries R.P."/>
            <person name="Hilden K."/>
            <person name="Makela M.R."/>
            <person name="Grigoriev I."/>
            <person name="Riley R."/>
        </authorList>
    </citation>
    <scope>NUCLEOTIDE SEQUENCE [LARGE SCALE GENOMIC DNA]</scope>
    <source>
        <strain evidence="2 3">FBCC195</strain>
    </source>
</reference>
<accession>A0A2R6P099</accession>
<evidence type="ECO:0000256" key="1">
    <source>
        <dbReference type="SAM" id="MobiDB-lite"/>
    </source>
</evidence>
<feature type="region of interest" description="Disordered" evidence="1">
    <location>
        <begin position="13"/>
        <end position="50"/>
    </location>
</feature>
<feature type="compositionally biased region" description="Polar residues" evidence="1">
    <location>
        <begin position="13"/>
        <end position="24"/>
    </location>
</feature>
<protein>
    <submittedName>
        <fullName evidence="2">Uncharacterized protein</fullName>
    </submittedName>
</protein>
<dbReference type="AlphaFoldDB" id="A0A2R6P099"/>
<dbReference type="EMBL" id="MLYV02000600">
    <property type="protein sequence ID" value="PSR82082.1"/>
    <property type="molecule type" value="Genomic_DNA"/>
</dbReference>
<name>A0A2R6P099_9APHY</name>
<sequence>MSPLIQSMLAIVSNTHSTGSMHNPQTPPKELKDRQLKPRSSPLPVRQRTSALRAGFQLAEMV</sequence>